<protein>
    <submittedName>
        <fullName evidence="1">Uncharacterized protein</fullName>
    </submittedName>
</protein>
<dbReference type="Proteomes" id="UP000787472">
    <property type="component" value="Unassembled WGS sequence"/>
</dbReference>
<evidence type="ECO:0000313" key="2">
    <source>
        <dbReference type="Proteomes" id="UP000787472"/>
    </source>
</evidence>
<dbReference type="AlphaFoldDB" id="A0A9E5JPM0"/>
<dbReference type="RefSeq" id="WP_167180923.1">
    <property type="nucleotide sequence ID" value="NZ_JAAONZ010000001.1"/>
</dbReference>
<name>A0A9E5JPM0_9GAMM</name>
<reference evidence="1" key="1">
    <citation type="submission" date="2020-03" db="EMBL/GenBank/DDBJ databases">
        <authorList>
            <person name="Guo F."/>
        </authorList>
    </citation>
    <scope>NUCLEOTIDE SEQUENCE</scope>
    <source>
        <strain evidence="1">JCM 30134</strain>
    </source>
</reference>
<keyword evidence="2" id="KW-1185">Reference proteome</keyword>
<gene>
    <name evidence="1" type="ORF">G8770_01250</name>
</gene>
<sequence length="82" mass="9435">MLCLYVVVLVFRTTKKRNCFAVLIGNDTDVPLERCLPNTFGAAHPFATFRVSIYRDFYTGVPKRYFAQGLIVYPYILGCFSR</sequence>
<dbReference type="EMBL" id="JAAONZ010000001">
    <property type="protein sequence ID" value="NHO64169.1"/>
    <property type="molecule type" value="Genomic_DNA"/>
</dbReference>
<accession>A0A9E5JPM0</accession>
<proteinExistence type="predicted"/>
<organism evidence="1 2">
    <name type="scientific">Pseudomaricurvus hydrocarbonicus</name>
    <dbReference type="NCBI Taxonomy" id="1470433"/>
    <lineage>
        <taxon>Bacteria</taxon>
        <taxon>Pseudomonadati</taxon>
        <taxon>Pseudomonadota</taxon>
        <taxon>Gammaproteobacteria</taxon>
        <taxon>Cellvibrionales</taxon>
        <taxon>Cellvibrionaceae</taxon>
        <taxon>Pseudomaricurvus</taxon>
    </lineage>
</organism>
<evidence type="ECO:0000313" key="1">
    <source>
        <dbReference type="EMBL" id="NHO64169.1"/>
    </source>
</evidence>
<comment type="caution">
    <text evidence="1">The sequence shown here is derived from an EMBL/GenBank/DDBJ whole genome shotgun (WGS) entry which is preliminary data.</text>
</comment>